<comment type="subcellular location">
    <subcellularLocation>
        <location evidence="1">Cell membrane</location>
        <topology evidence="1">Multi-pass membrane protein</topology>
    </subcellularLocation>
</comment>
<evidence type="ECO:0000256" key="2">
    <source>
        <dbReference type="ARBA" id="ARBA00022475"/>
    </source>
</evidence>
<dbReference type="GO" id="GO:1990961">
    <property type="term" value="P:xenobiotic detoxification by transmembrane export across the plasma membrane"/>
    <property type="evidence" value="ECO:0007669"/>
    <property type="project" value="TreeGrafter"/>
</dbReference>
<keyword evidence="2" id="KW-1003">Cell membrane</keyword>
<evidence type="ECO:0000259" key="7">
    <source>
        <dbReference type="PROSITE" id="PS50850"/>
    </source>
</evidence>
<evidence type="ECO:0000256" key="1">
    <source>
        <dbReference type="ARBA" id="ARBA00004651"/>
    </source>
</evidence>
<feature type="transmembrane region" description="Helical" evidence="6">
    <location>
        <begin position="118"/>
        <end position="140"/>
    </location>
</feature>
<protein>
    <submittedName>
        <fullName evidence="8">Multidrug transporter</fullName>
    </submittedName>
</protein>
<feature type="domain" description="Major facilitator superfamily (MFS) profile" evidence="7">
    <location>
        <begin position="1"/>
        <end position="191"/>
    </location>
</feature>
<dbReference type="PROSITE" id="PS50850">
    <property type="entry name" value="MFS"/>
    <property type="match status" value="1"/>
</dbReference>
<dbReference type="SUPFAM" id="SSF103473">
    <property type="entry name" value="MFS general substrate transporter"/>
    <property type="match status" value="1"/>
</dbReference>
<dbReference type="GO" id="GO:0015385">
    <property type="term" value="F:sodium:proton antiporter activity"/>
    <property type="evidence" value="ECO:0007669"/>
    <property type="project" value="TreeGrafter"/>
</dbReference>
<dbReference type="PROSITE" id="PS00216">
    <property type="entry name" value="SUGAR_TRANSPORT_1"/>
    <property type="match status" value="1"/>
</dbReference>
<dbReference type="InterPro" id="IPR005829">
    <property type="entry name" value="Sugar_transporter_CS"/>
</dbReference>
<dbReference type="InterPro" id="IPR036259">
    <property type="entry name" value="MFS_trans_sf"/>
</dbReference>
<gene>
    <name evidence="8" type="primary">mdtM_3</name>
    <name evidence="8" type="ORF">NCTC204_05058</name>
</gene>
<evidence type="ECO:0000256" key="6">
    <source>
        <dbReference type="SAM" id="Phobius"/>
    </source>
</evidence>
<evidence type="ECO:0000313" key="9">
    <source>
        <dbReference type="Proteomes" id="UP000255192"/>
    </source>
</evidence>
<dbReference type="PANTHER" id="PTHR23502">
    <property type="entry name" value="MAJOR FACILITATOR SUPERFAMILY"/>
    <property type="match status" value="1"/>
</dbReference>
<feature type="transmembrane region" description="Helical" evidence="6">
    <location>
        <begin position="60"/>
        <end position="79"/>
    </location>
</feature>
<organism evidence="8 9">
    <name type="scientific">Klebsiella pneumoniae</name>
    <dbReference type="NCBI Taxonomy" id="573"/>
    <lineage>
        <taxon>Bacteria</taxon>
        <taxon>Pseudomonadati</taxon>
        <taxon>Pseudomonadota</taxon>
        <taxon>Gammaproteobacteria</taxon>
        <taxon>Enterobacterales</taxon>
        <taxon>Enterobacteriaceae</taxon>
        <taxon>Klebsiella/Raoultella group</taxon>
        <taxon>Klebsiella</taxon>
        <taxon>Klebsiella pneumoniae complex</taxon>
    </lineage>
</organism>
<feature type="transmembrane region" description="Helical" evidence="6">
    <location>
        <begin position="146"/>
        <end position="166"/>
    </location>
</feature>
<proteinExistence type="predicted"/>
<keyword evidence="4 6" id="KW-1133">Transmembrane helix</keyword>
<evidence type="ECO:0000256" key="5">
    <source>
        <dbReference type="ARBA" id="ARBA00023136"/>
    </source>
</evidence>
<dbReference type="EMBL" id="UGMD01000002">
    <property type="protein sequence ID" value="STV26427.1"/>
    <property type="molecule type" value="Genomic_DNA"/>
</dbReference>
<dbReference type="Proteomes" id="UP000255192">
    <property type="component" value="Unassembled WGS sequence"/>
</dbReference>
<dbReference type="Gene3D" id="1.20.1720.10">
    <property type="entry name" value="Multidrug resistance protein D"/>
    <property type="match status" value="1"/>
</dbReference>
<name>A0A378B2K1_KLEPN</name>
<evidence type="ECO:0000313" key="8">
    <source>
        <dbReference type="EMBL" id="STV26427.1"/>
    </source>
</evidence>
<dbReference type="GO" id="GO:0005886">
    <property type="term" value="C:plasma membrane"/>
    <property type="evidence" value="ECO:0007669"/>
    <property type="project" value="UniProtKB-SubCell"/>
</dbReference>
<accession>A0A378B2K1</accession>
<evidence type="ECO:0000256" key="3">
    <source>
        <dbReference type="ARBA" id="ARBA00022692"/>
    </source>
</evidence>
<dbReference type="InterPro" id="IPR011701">
    <property type="entry name" value="MFS"/>
</dbReference>
<feature type="transmembrane region" description="Helical" evidence="6">
    <location>
        <begin position="28"/>
        <end position="48"/>
    </location>
</feature>
<keyword evidence="3 6" id="KW-0812">Transmembrane</keyword>
<sequence>MIFSAYLTTDLIQPGIIHIIREFEADVALAPASVSLYLAGGLALQWLLGPLSDRIGRRPVLLTGAIIFALACFSMIFVTSIDQYLIARFIQGTSICYISTVGYVSIQEAFDEKESIRIMAALTSIVLLAPVIGPLAGAGLMNFLHWKLLFAIIGAMSLLAWALLILTCQKRSPLRAGGFVRERYFPSCPRL</sequence>
<dbReference type="InterPro" id="IPR020846">
    <property type="entry name" value="MFS_dom"/>
</dbReference>
<keyword evidence="5 6" id="KW-0472">Membrane</keyword>
<dbReference type="PANTHER" id="PTHR23502:SF10">
    <property type="entry name" value="MULTIDRUG RESISTANCE PROTEIN MDTM"/>
    <property type="match status" value="1"/>
</dbReference>
<evidence type="ECO:0000256" key="4">
    <source>
        <dbReference type="ARBA" id="ARBA00022989"/>
    </source>
</evidence>
<dbReference type="Pfam" id="PF07690">
    <property type="entry name" value="MFS_1"/>
    <property type="match status" value="1"/>
</dbReference>
<reference evidence="8 9" key="1">
    <citation type="submission" date="2018-06" db="EMBL/GenBank/DDBJ databases">
        <authorList>
            <consortium name="Pathogen Informatics"/>
            <person name="Doyle S."/>
        </authorList>
    </citation>
    <scope>NUCLEOTIDE SEQUENCE [LARGE SCALE GENOMIC DNA]</scope>
    <source>
        <strain evidence="8 9">NCTC204</strain>
    </source>
</reference>
<dbReference type="AlphaFoldDB" id="A0A378B2K1"/>